<evidence type="ECO:0000313" key="2">
    <source>
        <dbReference type="EMBL" id="RAQ30586.1"/>
    </source>
</evidence>
<protein>
    <recommendedName>
        <fullName evidence="1">HTH cro/C1-type domain-containing protein</fullName>
    </recommendedName>
</protein>
<name>A0A328UG41_9FIRM</name>
<organism evidence="2 3">
    <name type="scientific">Hydrogeniiclostridium mannosilyticum</name>
    <dbReference type="NCBI Taxonomy" id="2764322"/>
    <lineage>
        <taxon>Bacteria</taxon>
        <taxon>Bacillati</taxon>
        <taxon>Bacillota</taxon>
        <taxon>Clostridia</taxon>
        <taxon>Eubacteriales</taxon>
        <taxon>Acutalibacteraceae</taxon>
        <taxon>Hydrogeniiclostridium</taxon>
    </lineage>
</organism>
<dbReference type="InterPro" id="IPR010982">
    <property type="entry name" value="Lambda_DNA-bd_dom_sf"/>
</dbReference>
<dbReference type="CDD" id="cd00093">
    <property type="entry name" value="HTH_XRE"/>
    <property type="match status" value="1"/>
</dbReference>
<dbReference type="GO" id="GO:0003677">
    <property type="term" value="F:DNA binding"/>
    <property type="evidence" value="ECO:0007669"/>
    <property type="project" value="InterPro"/>
</dbReference>
<dbReference type="AlphaFoldDB" id="A0A328UG41"/>
<dbReference type="Proteomes" id="UP000249377">
    <property type="component" value="Unassembled WGS sequence"/>
</dbReference>
<evidence type="ECO:0000313" key="3">
    <source>
        <dbReference type="Proteomes" id="UP000249377"/>
    </source>
</evidence>
<gene>
    <name evidence="2" type="ORF">DPQ25_03585</name>
</gene>
<dbReference type="Gene3D" id="1.10.260.40">
    <property type="entry name" value="lambda repressor-like DNA-binding domains"/>
    <property type="match status" value="1"/>
</dbReference>
<sequence length="103" mass="11817">MNELYVTRLSTFRKAHKLTQQSFSEKISISSEHFSKIESMCKNPSLSLHIEICKQLNVPSDCFFSERHPVPVLSCRQFEALSLLKTAELKALLNLLQTLYEGN</sequence>
<dbReference type="EMBL" id="QLYR01000001">
    <property type="protein sequence ID" value="RAQ30586.1"/>
    <property type="molecule type" value="Genomic_DNA"/>
</dbReference>
<evidence type="ECO:0000259" key="1">
    <source>
        <dbReference type="PROSITE" id="PS50943"/>
    </source>
</evidence>
<accession>A0A328UG41</accession>
<dbReference type="InterPro" id="IPR001387">
    <property type="entry name" value="Cro/C1-type_HTH"/>
</dbReference>
<dbReference type="RefSeq" id="WP_112331781.1">
    <property type="nucleotide sequence ID" value="NZ_JBKYJQ010000003.1"/>
</dbReference>
<dbReference type="SMART" id="SM00530">
    <property type="entry name" value="HTH_XRE"/>
    <property type="match status" value="1"/>
</dbReference>
<comment type="caution">
    <text evidence="2">The sequence shown here is derived from an EMBL/GenBank/DDBJ whole genome shotgun (WGS) entry which is preliminary data.</text>
</comment>
<dbReference type="PROSITE" id="PS50943">
    <property type="entry name" value="HTH_CROC1"/>
    <property type="match status" value="1"/>
</dbReference>
<reference evidence="2 3" key="1">
    <citation type="submission" date="2018-06" db="EMBL/GenBank/DDBJ databases">
        <title>Noncontiguous genome sequence of Ruminococcaceae bacterium ASD2818.</title>
        <authorList>
            <person name="Chaplin A.V."/>
            <person name="Sokolova S.R."/>
            <person name="Kochetkova T.O."/>
            <person name="Goltsov A.Y."/>
            <person name="Trofimov D.Y."/>
            <person name="Efimov B.A."/>
        </authorList>
    </citation>
    <scope>NUCLEOTIDE SEQUENCE [LARGE SCALE GENOMIC DNA]</scope>
    <source>
        <strain evidence="2 3">ASD2818</strain>
    </source>
</reference>
<keyword evidence="3" id="KW-1185">Reference proteome</keyword>
<feature type="domain" description="HTH cro/C1-type" evidence="1">
    <location>
        <begin position="9"/>
        <end position="63"/>
    </location>
</feature>
<proteinExistence type="predicted"/>
<dbReference type="SUPFAM" id="SSF47413">
    <property type="entry name" value="lambda repressor-like DNA-binding domains"/>
    <property type="match status" value="1"/>
</dbReference>